<dbReference type="PROSITE" id="PS51635">
    <property type="entry name" value="PNPLA"/>
    <property type="match status" value="1"/>
</dbReference>
<feature type="active site" description="Proton acceptor" evidence="2">
    <location>
        <position position="473"/>
    </location>
</feature>
<evidence type="ECO:0000256" key="1">
    <source>
        <dbReference type="ARBA" id="ARBA00023098"/>
    </source>
</evidence>
<comment type="similarity">
    <text evidence="3">Belongs to the patatin family.</text>
</comment>
<protein>
    <recommendedName>
        <fullName evidence="3">Patatin</fullName>
        <ecNumber evidence="3">3.1.1.-</ecNumber>
    </recommendedName>
</protein>
<reference evidence="6" key="1">
    <citation type="submission" date="2021-01" db="EMBL/GenBank/DDBJ databases">
        <authorList>
            <person name="Corre E."/>
            <person name="Pelletier E."/>
            <person name="Niang G."/>
            <person name="Scheremetjew M."/>
            <person name="Finn R."/>
            <person name="Kale V."/>
            <person name="Holt S."/>
            <person name="Cochrane G."/>
            <person name="Meng A."/>
            <person name="Brown T."/>
            <person name="Cohen L."/>
        </authorList>
    </citation>
    <scope>NUCLEOTIDE SEQUENCE</scope>
    <source>
        <strain evidence="6">SL-175</strain>
    </source>
</reference>
<name>A0A7S0SUH0_9CHLO</name>
<organism evidence="6">
    <name type="scientific">Mantoniella antarctica</name>
    <dbReference type="NCBI Taxonomy" id="81844"/>
    <lineage>
        <taxon>Eukaryota</taxon>
        <taxon>Viridiplantae</taxon>
        <taxon>Chlorophyta</taxon>
        <taxon>Mamiellophyceae</taxon>
        <taxon>Mamiellales</taxon>
        <taxon>Mamiellaceae</taxon>
        <taxon>Mantoniella</taxon>
    </lineage>
</organism>
<evidence type="ECO:0000259" key="5">
    <source>
        <dbReference type="PROSITE" id="PS51635"/>
    </source>
</evidence>
<proteinExistence type="inferred from homology"/>
<comment type="caution">
    <text evidence="2">Lacks conserved residue(s) required for the propagation of feature annotation.</text>
</comment>
<feature type="active site" description="Nucleophile" evidence="2">
    <location>
        <position position="345"/>
    </location>
</feature>
<keyword evidence="1 2" id="KW-0443">Lipid metabolism</keyword>
<dbReference type="EMBL" id="HBFC01029683">
    <property type="protein sequence ID" value="CAD8717161.1"/>
    <property type="molecule type" value="Transcribed_RNA"/>
</dbReference>
<dbReference type="Pfam" id="PF01734">
    <property type="entry name" value="Patatin"/>
    <property type="match status" value="1"/>
</dbReference>
<feature type="domain" description="PNPLA" evidence="5">
    <location>
        <begin position="310"/>
        <end position="486"/>
    </location>
</feature>
<dbReference type="GO" id="GO:0016787">
    <property type="term" value="F:hydrolase activity"/>
    <property type="evidence" value="ECO:0007669"/>
    <property type="project" value="UniProtKB-UniRule"/>
</dbReference>
<sequence>MMRSSGAGWRAPSLVRRSTRTQTRHGGVSVSRVAPERTSSERQSQPPPHARLRVKANLSAYSCASHHGSGSAGGASPRKGMVPGLAGCRAFPDRRLLTASAHVQRLCAGQSALRRSRRCDDASSVSVAAASAAPATAAPPADVSELVGAPAVFVDEDDWMIPLREATIREGSTLKCQPAARPDSARGVTAVKLYWRSSAHGASGASSYDDDSEACANAAKAVAGALASRASTLNTRRYTRTLSANTARVSVASATEAAVHVDAQKFNEQDPAADDNDFDPGSHPVLRALLERKRSGSRPGARSDGMRIGLAVEGGGMRGVISAGGTGEILRLGFFDCFDAVYGSSAGVMNLTYYLAKQPEGVAAYHEDMVGGRFLDLARLTAGPTSAPVMDVSYLVDGVMDGVTNRALRWDLVMNSPVHLKVVATSLDCLTPVLLEGPFADVDDLKWCLKASAAVPVFAGGEPVVHRGQTLTDAAVLEPVPVNAAAADGCTHILVLCTRSLPPPGVNVAGSRSKSASAKYVGDGLTTRSEEELEERRQVLVAAEGAESEAAAGGAYASAGSASAIAVAAAATAAGRGPATDERSRRMFFSRVGGFIARRRASRRDNAVIGARAGLSLTDDIPVSTAQSIIGGGGEGDSAVAVARDVVIARARPAATSTRRDRPRTKTRKRDRISKAFNGLLYKTIRGALLNPLYMKDAWAIADAAARLVDDEFATDLDAALVLARDDPAAAAAGAVFPGGAHVFSISPVAATMPRGVNSLCTDAAALAAGSRAGGEATRQVLALVLAGVEEEDEVAYYIDTMCERTFL</sequence>
<dbReference type="AlphaFoldDB" id="A0A7S0SUH0"/>
<evidence type="ECO:0000256" key="3">
    <source>
        <dbReference type="RuleBase" id="RU361262"/>
    </source>
</evidence>
<keyword evidence="2 3" id="KW-0378">Hydrolase</keyword>
<dbReference type="InterPro" id="IPR002641">
    <property type="entry name" value="PNPLA_dom"/>
</dbReference>
<accession>A0A7S0SUH0</accession>
<feature type="region of interest" description="Disordered" evidence="4">
    <location>
        <begin position="1"/>
        <end position="50"/>
    </location>
</feature>
<dbReference type="EC" id="3.1.1.-" evidence="3"/>
<dbReference type="Gene3D" id="3.40.1090.10">
    <property type="entry name" value="Cytosolic phospholipase A2 catalytic domain"/>
    <property type="match status" value="1"/>
</dbReference>
<dbReference type="SUPFAM" id="SSF52151">
    <property type="entry name" value="FabD/lysophospholipase-like"/>
    <property type="match status" value="1"/>
</dbReference>
<dbReference type="InterPro" id="IPR016035">
    <property type="entry name" value="Acyl_Trfase/lysoPLipase"/>
</dbReference>
<keyword evidence="2 3" id="KW-0442">Lipid degradation</keyword>
<evidence type="ECO:0000313" key="6">
    <source>
        <dbReference type="EMBL" id="CAD8717161.1"/>
    </source>
</evidence>
<gene>
    <name evidence="6" type="ORF">MANT1106_LOCUS17645</name>
</gene>
<comment type="function">
    <text evidence="3">Lipolytic acyl hydrolase (LAH).</text>
</comment>
<dbReference type="GO" id="GO:0016042">
    <property type="term" value="P:lipid catabolic process"/>
    <property type="evidence" value="ECO:0007669"/>
    <property type="project" value="UniProtKB-UniRule"/>
</dbReference>
<comment type="domain">
    <text evidence="3">The nitrogen atoms of the two glycine residues in the GGXR motif define the oxyanion hole, and stabilize the oxyanion that forms during the nucleophilic attack by the catalytic serine during substrate cleavage.</text>
</comment>
<feature type="short sequence motif" description="GXGXXG" evidence="2">
    <location>
        <begin position="314"/>
        <end position="319"/>
    </location>
</feature>
<evidence type="ECO:0000256" key="2">
    <source>
        <dbReference type="PROSITE-ProRule" id="PRU01161"/>
    </source>
</evidence>
<evidence type="ECO:0000256" key="4">
    <source>
        <dbReference type="SAM" id="MobiDB-lite"/>
    </source>
</evidence>
<feature type="short sequence motif" description="GXSXG" evidence="2">
    <location>
        <begin position="343"/>
        <end position="347"/>
    </location>
</feature>